<dbReference type="EMBL" id="VWRR01000009">
    <property type="protein sequence ID" value="KAF6002763.1"/>
    <property type="molecule type" value="Genomic_DNA"/>
</dbReference>
<dbReference type="AlphaFoldDB" id="A0A7J7II42"/>
<keyword evidence="6" id="KW-0175">Coiled coil</keyword>
<dbReference type="GO" id="GO:0031201">
    <property type="term" value="C:SNARE complex"/>
    <property type="evidence" value="ECO:0007669"/>
    <property type="project" value="TreeGrafter"/>
</dbReference>
<reference evidence="11 12" key="1">
    <citation type="journal article" date="2020" name="J. Phycol.">
        <title>Comparative genome analysis reveals Cyanidiococcus gen. nov., a new extremophilic red algal genus sister to Cyanidioschyzon (Cyanidioschyzonaceae, Rhodophyta).</title>
        <authorList>
            <person name="Liu S.-L."/>
            <person name="Chiang Y.-R."/>
            <person name="Yoon H.S."/>
            <person name="Fu H.-Y."/>
        </authorList>
    </citation>
    <scope>NUCLEOTIDE SEQUENCE [LARGE SCALE GENOMIC DNA]</scope>
    <source>
        <strain evidence="11 12">THAL066</strain>
    </source>
</reference>
<feature type="region of interest" description="Disordered" evidence="8">
    <location>
        <begin position="133"/>
        <end position="160"/>
    </location>
</feature>
<evidence type="ECO:0000256" key="9">
    <source>
        <dbReference type="SAM" id="Phobius"/>
    </source>
</evidence>
<dbReference type="GO" id="GO:0048278">
    <property type="term" value="P:vesicle docking"/>
    <property type="evidence" value="ECO:0007669"/>
    <property type="project" value="TreeGrafter"/>
</dbReference>
<dbReference type="InterPro" id="IPR006012">
    <property type="entry name" value="Syntaxin/epimorphin_CS"/>
</dbReference>
<protein>
    <submittedName>
        <fullName evidence="11">Syntaxin-5</fullName>
    </submittedName>
</protein>
<comment type="subcellular location">
    <subcellularLocation>
        <location evidence="1">Membrane</location>
        <topology evidence="1">Single-pass type IV membrane protein</topology>
    </subcellularLocation>
</comment>
<evidence type="ECO:0000256" key="5">
    <source>
        <dbReference type="ARBA" id="ARBA00022989"/>
    </source>
</evidence>
<evidence type="ECO:0000256" key="6">
    <source>
        <dbReference type="ARBA" id="ARBA00023054"/>
    </source>
</evidence>
<organism evidence="11 12">
    <name type="scientific">Cyanidiococcus yangmingshanensis</name>
    <dbReference type="NCBI Taxonomy" id="2690220"/>
    <lineage>
        <taxon>Eukaryota</taxon>
        <taxon>Rhodophyta</taxon>
        <taxon>Bangiophyceae</taxon>
        <taxon>Cyanidiales</taxon>
        <taxon>Cyanidiaceae</taxon>
        <taxon>Cyanidiococcus</taxon>
    </lineage>
</organism>
<dbReference type="PROSITE" id="PS50192">
    <property type="entry name" value="T_SNARE"/>
    <property type="match status" value="1"/>
</dbReference>
<dbReference type="OrthoDB" id="421009at2759"/>
<evidence type="ECO:0000256" key="8">
    <source>
        <dbReference type="SAM" id="MobiDB-lite"/>
    </source>
</evidence>
<dbReference type="GO" id="GO:0006886">
    <property type="term" value="P:intracellular protein transport"/>
    <property type="evidence" value="ECO:0007669"/>
    <property type="project" value="InterPro"/>
</dbReference>
<keyword evidence="7 9" id="KW-0472">Membrane</keyword>
<evidence type="ECO:0000313" key="12">
    <source>
        <dbReference type="Proteomes" id="UP000530660"/>
    </source>
</evidence>
<dbReference type="SUPFAM" id="SSF47661">
    <property type="entry name" value="t-snare proteins"/>
    <property type="match status" value="1"/>
</dbReference>
<dbReference type="Pfam" id="PF05739">
    <property type="entry name" value="SNARE"/>
    <property type="match status" value="1"/>
</dbReference>
<dbReference type="CDD" id="cd15844">
    <property type="entry name" value="SNARE_syntaxin5"/>
    <property type="match status" value="1"/>
</dbReference>
<dbReference type="PANTHER" id="PTHR19957:SF3">
    <property type="entry name" value="SYNTAXIN-5"/>
    <property type="match status" value="1"/>
</dbReference>
<comment type="caution">
    <text evidence="11">The sequence shown here is derived from an EMBL/GenBank/DDBJ whole genome shotgun (WGS) entry which is preliminary data.</text>
</comment>
<feature type="transmembrane region" description="Helical" evidence="9">
    <location>
        <begin position="328"/>
        <end position="346"/>
    </location>
</feature>
<dbReference type="Proteomes" id="UP000530660">
    <property type="component" value="Unassembled WGS sequence"/>
</dbReference>
<evidence type="ECO:0000256" key="4">
    <source>
        <dbReference type="ARBA" id="ARBA00022692"/>
    </source>
</evidence>
<keyword evidence="4 9" id="KW-0812">Transmembrane</keyword>
<evidence type="ECO:0000256" key="7">
    <source>
        <dbReference type="ARBA" id="ARBA00023136"/>
    </source>
</evidence>
<dbReference type="InterPro" id="IPR010989">
    <property type="entry name" value="SNARE"/>
</dbReference>
<feature type="compositionally biased region" description="Basic and acidic residues" evidence="8">
    <location>
        <begin position="134"/>
        <end position="151"/>
    </location>
</feature>
<accession>A0A7J7II42</accession>
<comment type="similarity">
    <text evidence="2">Belongs to the syntaxin family.</text>
</comment>
<dbReference type="GO" id="GO:0000139">
    <property type="term" value="C:Golgi membrane"/>
    <property type="evidence" value="ECO:0007669"/>
    <property type="project" value="TreeGrafter"/>
</dbReference>
<dbReference type="GO" id="GO:0006906">
    <property type="term" value="P:vesicle fusion"/>
    <property type="evidence" value="ECO:0007669"/>
    <property type="project" value="TreeGrafter"/>
</dbReference>
<name>A0A7J7II42_9RHOD</name>
<dbReference type="GO" id="GO:0005484">
    <property type="term" value="F:SNAP receptor activity"/>
    <property type="evidence" value="ECO:0007669"/>
    <property type="project" value="InterPro"/>
</dbReference>
<keyword evidence="5 9" id="KW-1133">Transmembrane helix</keyword>
<evidence type="ECO:0000259" key="10">
    <source>
        <dbReference type="PROSITE" id="PS50192"/>
    </source>
</evidence>
<dbReference type="SMART" id="SM00397">
    <property type="entry name" value="t_SNARE"/>
    <property type="match status" value="1"/>
</dbReference>
<dbReference type="GO" id="GO:0000149">
    <property type="term" value="F:SNARE binding"/>
    <property type="evidence" value="ECO:0007669"/>
    <property type="project" value="TreeGrafter"/>
</dbReference>
<gene>
    <name evidence="11" type="primary">STX5</name>
    <name evidence="11" type="ORF">F1559_003063</name>
</gene>
<evidence type="ECO:0000256" key="3">
    <source>
        <dbReference type="ARBA" id="ARBA00022448"/>
    </source>
</evidence>
<dbReference type="InterPro" id="IPR000727">
    <property type="entry name" value="T_SNARE_dom"/>
</dbReference>
<keyword evidence="12" id="KW-1185">Reference proteome</keyword>
<dbReference type="InterPro" id="IPR045242">
    <property type="entry name" value="Syntaxin"/>
</dbReference>
<evidence type="ECO:0000256" key="1">
    <source>
        <dbReference type="ARBA" id="ARBA00004211"/>
    </source>
</evidence>
<dbReference type="GO" id="GO:0006888">
    <property type="term" value="P:endoplasmic reticulum to Golgi vesicle-mediated transport"/>
    <property type="evidence" value="ECO:0007669"/>
    <property type="project" value="TreeGrafter"/>
</dbReference>
<dbReference type="PROSITE" id="PS00914">
    <property type="entry name" value="SYNTAXIN"/>
    <property type="match status" value="1"/>
</dbReference>
<keyword evidence="3" id="KW-0813">Transport</keyword>
<dbReference type="PANTHER" id="PTHR19957">
    <property type="entry name" value="SYNTAXIN"/>
    <property type="match status" value="1"/>
</dbReference>
<evidence type="ECO:0000313" key="11">
    <source>
        <dbReference type="EMBL" id="KAF6002763.1"/>
    </source>
</evidence>
<sequence length="347" mass="38702">MGFAPIQDRTAELRSVAKLFEEQLACKSSGQSQVETSVAVRHELERVARNECSDGAGTTRVARSRQSGFAVCAAHIGGRIHETSTKLAQLTRLARGRSLFDDRSEEIERLTLQIKEDIGDLNRRLDELQQLARRNADQRAGNERSSGDKRTSAANSDTDALAQQHTRIIVDSLKTRLLNATQAFQTVLQQRSEDLRAQQGRKPPMQQAPTVPRSIFDLKPTEIERGADMIDLGSGSLGASQHQVQQLMQSTPASSLQYYQQRTDAVQRVETTIVELGQIFHQLAHMVAEQGELVQRIDVNIEDSLAQVHGAHGQLLRYFDSLRSNRGLIMKLFGVLSLFILLWVLVL</sequence>
<dbReference type="Gene3D" id="1.20.58.70">
    <property type="match status" value="1"/>
</dbReference>
<proteinExistence type="inferred from homology"/>
<feature type="domain" description="T-SNARE coiled-coil homology" evidence="10">
    <location>
        <begin position="256"/>
        <end position="318"/>
    </location>
</feature>
<evidence type="ECO:0000256" key="2">
    <source>
        <dbReference type="ARBA" id="ARBA00009063"/>
    </source>
</evidence>